<feature type="repeat" description="TPR" evidence="1">
    <location>
        <begin position="38"/>
        <end position="71"/>
    </location>
</feature>
<dbReference type="PANTHER" id="PTHR44809">
    <property type="match status" value="1"/>
</dbReference>
<proteinExistence type="predicted"/>
<evidence type="ECO:0000313" key="3">
    <source>
        <dbReference type="Proteomes" id="UP000218287"/>
    </source>
</evidence>
<gene>
    <name evidence="2" type="ORF">NIES21_31540</name>
</gene>
<dbReference type="SMART" id="SM00028">
    <property type="entry name" value="TPR"/>
    <property type="match status" value="6"/>
</dbReference>
<dbReference type="Gene3D" id="3.40.50.2000">
    <property type="entry name" value="Glycogen Phosphorylase B"/>
    <property type="match status" value="1"/>
</dbReference>
<dbReference type="InterPro" id="IPR052943">
    <property type="entry name" value="TMTC_O-mannosyl-trnsfr"/>
</dbReference>
<keyword evidence="3" id="KW-1185">Reference proteome</keyword>
<sequence length="481" mass="53412">MNNISDSLAIAILHQQAGRFFEAEQIYTQILQEQPNQVDALYLSGTLAHQLGDTEKAIAFYRQTLVINPALASVHSNLGIALKQQGLLTEAIQHYQEAIALQPNSAQFHYNLGLAFQQLGNLEAAKDSYHQATILQPSYALAYNNLGLVLLHLGEIEAAISCYETAIQLQPDFPEAHRNLAEALLLTGDFDLGLAAYEWRWRMFPPEQLPNFATPPWDGSPLDGKTILLYAEQGLGDTFQFIRYAALVSDRGGRVILACLPDQVELLKTVPGVEQVFALDEELPQFHTQAPLMSLPYLLGTTIETIPAKIPYIFAPPSHNFQLAASPETKLKVGIVWAGNPGNRNDSKRTSGLQPFLPLFKIPAVEFYSLQVGKSSQDLAQLPADIKIQDLSSYLHNFNDTAAAIAQLDLVLTIDTSVAHLAGALGKPTWVVLPFIPDWRWLLHRDDSPWYPTMRLFRQESVGDWSGVFAKVGQKIMKYEV</sequence>
<keyword evidence="1" id="KW-0802">TPR repeat</keyword>
<dbReference type="AlphaFoldDB" id="A0A1Z4GII2"/>
<feature type="repeat" description="TPR" evidence="1">
    <location>
        <begin position="140"/>
        <end position="173"/>
    </location>
</feature>
<dbReference type="SUPFAM" id="SSF53756">
    <property type="entry name" value="UDP-Glycosyltransferase/glycogen phosphorylase"/>
    <property type="match status" value="1"/>
</dbReference>
<organism evidence="2 3">
    <name type="scientific">Anabaenopsis circularis NIES-21</name>
    <dbReference type="NCBI Taxonomy" id="1085406"/>
    <lineage>
        <taxon>Bacteria</taxon>
        <taxon>Bacillati</taxon>
        <taxon>Cyanobacteriota</taxon>
        <taxon>Cyanophyceae</taxon>
        <taxon>Nostocales</taxon>
        <taxon>Nodulariaceae</taxon>
        <taxon>Anabaenopsis</taxon>
    </lineage>
</organism>
<accession>A0A1Z4GII2</accession>
<reference evidence="2 3" key="1">
    <citation type="submission" date="2017-06" db="EMBL/GenBank/DDBJ databases">
        <title>Genome sequencing of cyanobaciteial culture collection at National Institute for Environmental Studies (NIES).</title>
        <authorList>
            <person name="Hirose Y."/>
            <person name="Shimura Y."/>
            <person name="Fujisawa T."/>
            <person name="Nakamura Y."/>
            <person name="Kawachi M."/>
        </authorList>
    </citation>
    <scope>NUCLEOTIDE SEQUENCE [LARGE SCALE GENOMIC DNA]</scope>
    <source>
        <strain evidence="2 3">NIES-21</strain>
    </source>
</reference>
<dbReference type="Pfam" id="PF13414">
    <property type="entry name" value="TPR_11"/>
    <property type="match status" value="2"/>
</dbReference>
<dbReference type="PANTHER" id="PTHR44809:SF1">
    <property type="entry name" value="PROTEIN O-MANNOSYL-TRANSFERASE TMTC1"/>
    <property type="match status" value="1"/>
</dbReference>
<dbReference type="InterPro" id="IPR019734">
    <property type="entry name" value="TPR_rpt"/>
</dbReference>
<dbReference type="EMBL" id="AP018174">
    <property type="protein sequence ID" value="BAY17317.1"/>
    <property type="molecule type" value="Genomic_DNA"/>
</dbReference>
<feature type="repeat" description="TPR" evidence="1">
    <location>
        <begin position="106"/>
        <end position="139"/>
    </location>
</feature>
<protein>
    <submittedName>
        <fullName evidence="2">TPR repeat-containing protein</fullName>
    </submittedName>
</protein>
<dbReference type="InterPro" id="IPR011990">
    <property type="entry name" value="TPR-like_helical_dom_sf"/>
</dbReference>
<dbReference type="OrthoDB" id="485389at2"/>
<dbReference type="Gene3D" id="1.25.40.10">
    <property type="entry name" value="Tetratricopeptide repeat domain"/>
    <property type="match status" value="3"/>
</dbReference>
<dbReference type="SUPFAM" id="SSF48452">
    <property type="entry name" value="TPR-like"/>
    <property type="match status" value="1"/>
</dbReference>
<evidence type="ECO:0000256" key="1">
    <source>
        <dbReference type="PROSITE-ProRule" id="PRU00339"/>
    </source>
</evidence>
<evidence type="ECO:0000313" key="2">
    <source>
        <dbReference type="EMBL" id="BAY17317.1"/>
    </source>
</evidence>
<name>A0A1Z4GII2_9CYAN</name>
<dbReference type="Proteomes" id="UP000218287">
    <property type="component" value="Chromosome"/>
</dbReference>
<dbReference type="PROSITE" id="PS50005">
    <property type="entry name" value="TPR"/>
    <property type="match status" value="4"/>
</dbReference>
<feature type="repeat" description="TPR" evidence="1">
    <location>
        <begin position="72"/>
        <end position="105"/>
    </location>
</feature>
<dbReference type="Pfam" id="PF13432">
    <property type="entry name" value="TPR_16"/>
    <property type="match status" value="1"/>
</dbReference>
<dbReference type="PROSITE" id="PS50293">
    <property type="entry name" value="TPR_REGION"/>
    <property type="match status" value="2"/>
</dbReference>